<sequence>MNRILLPLFVSSIAGALGQSSISPAAHFAYAANAGWIDFRGTASDGVRLSETFVSGKAYAANFGWIDFGDGSPSNGHSYSNASAMDFGVNLAADGALNGAAYAANLGWISFEQIHGKPRLDLLTGQLSGHVHAANAGWIELDTTFSDLATLFVARPDSDGDGITDAWEMLHFANLSMATTISDADGDLATDLQEYEAGTDPRDPGSSFRIVTHSFAPGGTSVVVTFTSSPGRLYRIEHDTDLQGPWTNSTLGLFTPDAGPLTSRAVTTSGGPRRFIRAVSVKPLLQP</sequence>
<dbReference type="EMBL" id="CP051774">
    <property type="protein sequence ID" value="QJE96085.1"/>
    <property type="molecule type" value="Genomic_DNA"/>
</dbReference>
<evidence type="ECO:0000313" key="2">
    <source>
        <dbReference type="EMBL" id="QJE96085.1"/>
    </source>
</evidence>
<gene>
    <name evidence="2" type="ORF">HHL09_09910</name>
</gene>
<keyword evidence="1" id="KW-0732">Signal</keyword>
<feature type="chain" id="PRO_5032955007" description="PEP-CTERM sorting domain-containing protein" evidence="1">
    <location>
        <begin position="26"/>
        <end position="287"/>
    </location>
</feature>
<evidence type="ECO:0008006" key="4">
    <source>
        <dbReference type="Google" id="ProtNLM"/>
    </source>
</evidence>
<dbReference type="KEGG" id="luo:HHL09_09910"/>
<evidence type="ECO:0000256" key="1">
    <source>
        <dbReference type="SAM" id="SignalP"/>
    </source>
</evidence>
<dbReference type="RefSeq" id="WP_169454469.1">
    <property type="nucleotide sequence ID" value="NZ_CP051774.1"/>
</dbReference>
<keyword evidence="3" id="KW-1185">Reference proteome</keyword>
<protein>
    <recommendedName>
        <fullName evidence="4">PEP-CTERM sorting domain-containing protein</fullName>
    </recommendedName>
</protein>
<name>A0A858RHA2_9BACT</name>
<organism evidence="2 3">
    <name type="scientific">Luteolibacter luteus</name>
    <dbReference type="NCBI Taxonomy" id="2728835"/>
    <lineage>
        <taxon>Bacteria</taxon>
        <taxon>Pseudomonadati</taxon>
        <taxon>Verrucomicrobiota</taxon>
        <taxon>Verrucomicrobiia</taxon>
        <taxon>Verrucomicrobiales</taxon>
        <taxon>Verrucomicrobiaceae</taxon>
        <taxon>Luteolibacter</taxon>
    </lineage>
</organism>
<accession>A0A858RHA2</accession>
<proteinExistence type="predicted"/>
<dbReference type="Proteomes" id="UP000501812">
    <property type="component" value="Chromosome"/>
</dbReference>
<feature type="signal peptide" evidence="1">
    <location>
        <begin position="1"/>
        <end position="25"/>
    </location>
</feature>
<reference evidence="2 3" key="1">
    <citation type="submission" date="2020-04" db="EMBL/GenBank/DDBJ databases">
        <title>Luteolibacter sp. G-1-1-1 isolated from soil.</title>
        <authorList>
            <person name="Dahal R.H."/>
        </authorList>
    </citation>
    <scope>NUCLEOTIDE SEQUENCE [LARGE SCALE GENOMIC DNA]</scope>
    <source>
        <strain evidence="2 3">G-1-1-1</strain>
    </source>
</reference>
<evidence type="ECO:0000313" key="3">
    <source>
        <dbReference type="Proteomes" id="UP000501812"/>
    </source>
</evidence>
<dbReference type="AlphaFoldDB" id="A0A858RHA2"/>